<protein>
    <submittedName>
        <fullName evidence="6">CoaE protein</fullName>
    </submittedName>
</protein>
<name>A0A8H7H249_9AGAM</name>
<evidence type="ECO:0000313" key="7">
    <source>
        <dbReference type="Proteomes" id="UP000650582"/>
    </source>
</evidence>
<sequence>MADAAKQAALQRALHELKVAVEHVFFSRYMGVAGYTLLLYDHILTFPAEVELVWKADKRNTVTWLFFANRYLVPIILSIDLYDKGGLASHLSTNFCQAWFVIEGYLNVLSFAAVHALVAMRVNAVWGRRKWVTILLWTGGILYIVGTLAIISPGLFQIADSEPLATDEVAPNPVFNVCFGTITSYFWTVWIPPIIFELIIFSLTIIKAIEHRHKNVKTPVAYTLYRDGFLYFIIIMMCSIFPLVVWLAGPPTLVAMPKYFTMAVVNVMGFRLVLNLRGLRGDRIMASSGGGTSDDVNMEMSDIKGARITPNRTGFSPAPIQVRPAYTVQNSGLFIPTYESQQVNPAVDARWQNRQVIYADQQPFDRSSNMEQGYPPGFGPGRDSSATMLIVGLTGGIASGKSTISSLLTSHGIPVIDADLLARQVVEPGTPGHAAIISTFGTEVLKEGTHDIDRKKLGEIIFNDEYKRKQLNAIVHPAVRKAMFWSVVRCWLRGERVCVLDVPLLIETGMWKQAGKVVVVYVSKELQMQRLMRRDSSDRAAAQSRVSSQLPLASKLEYADVVIDNSGSVADTDRQIVSLVQRLQKETGWTWIVSWIIPPVGLLLGAWCLAWRAIKRGKKTKRRPAVPNEGAIELHIEIKLSIAAPEADPPVPHNNCPVA</sequence>
<comment type="similarity">
    <text evidence="1">Belongs to the CoaE family.</text>
</comment>
<dbReference type="HAMAP" id="MF_00376">
    <property type="entry name" value="Dephospho_CoA_kinase"/>
    <property type="match status" value="1"/>
</dbReference>
<dbReference type="GO" id="GO:0005524">
    <property type="term" value="F:ATP binding"/>
    <property type="evidence" value="ECO:0007669"/>
    <property type="project" value="UniProtKB-KW"/>
</dbReference>
<evidence type="ECO:0000259" key="5">
    <source>
        <dbReference type="Pfam" id="PF20151"/>
    </source>
</evidence>
<comment type="caution">
    <text evidence="6">The sequence shown here is derived from an EMBL/GenBank/DDBJ whole genome shotgun (WGS) entry which is preliminary data.</text>
</comment>
<dbReference type="InterPro" id="IPR027417">
    <property type="entry name" value="P-loop_NTPase"/>
</dbReference>
<dbReference type="FunFam" id="3.40.50.300:FF:000485">
    <property type="entry name" value="Dephospho-CoA kinase CAB5"/>
    <property type="match status" value="1"/>
</dbReference>
<feature type="transmembrane region" description="Helical" evidence="4">
    <location>
        <begin position="589"/>
        <end position="614"/>
    </location>
</feature>
<keyword evidence="4" id="KW-0812">Transmembrane</keyword>
<accession>A0A8H7H249</accession>
<keyword evidence="3" id="KW-0067">ATP-binding</keyword>
<dbReference type="InterPro" id="IPR001977">
    <property type="entry name" value="Depp_CoAkinase"/>
</dbReference>
<dbReference type="Pfam" id="PF20151">
    <property type="entry name" value="DUF6533"/>
    <property type="match status" value="1"/>
</dbReference>
<feature type="domain" description="DUF6533" evidence="5">
    <location>
        <begin position="29"/>
        <end position="75"/>
    </location>
</feature>
<dbReference type="CDD" id="cd02022">
    <property type="entry name" value="DPCK"/>
    <property type="match status" value="1"/>
</dbReference>
<dbReference type="SUPFAM" id="SSF52540">
    <property type="entry name" value="P-loop containing nucleoside triphosphate hydrolases"/>
    <property type="match status" value="1"/>
</dbReference>
<dbReference type="PANTHER" id="PTHR10695:SF46">
    <property type="entry name" value="BIFUNCTIONAL COENZYME A SYNTHASE-RELATED"/>
    <property type="match status" value="1"/>
</dbReference>
<gene>
    <name evidence="6" type="ORF">RHS04_07281</name>
</gene>
<keyword evidence="4" id="KW-1133">Transmembrane helix</keyword>
<feature type="transmembrane region" description="Helical" evidence="4">
    <location>
        <begin position="99"/>
        <end position="119"/>
    </location>
</feature>
<organism evidence="6 7">
    <name type="scientific">Rhizoctonia solani</name>
    <dbReference type="NCBI Taxonomy" id="456999"/>
    <lineage>
        <taxon>Eukaryota</taxon>
        <taxon>Fungi</taxon>
        <taxon>Dikarya</taxon>
        <taxon>Basidiomycota</taxon>
        <taxon>Agaricomycotina</taxon>
        <taxon>Agaricomycetes</taxon>
        <taxon>Cantharellales</taxon>
        <taxon>Ceratobasidiaceae</taxon>
        <taxon>Rhizoctonia</taxon>
    </lineage>
</organism>
<dbReference type="InterPro" id="IPR045340">
    <property type="entry name" value="DUF6533"/>
</dbReference>
<dbReference type="PROSITE" id="PS51219">
    <property type="entry name" value="DPCK"/>
    <property type="match status" value="1"/>
</dbReference>
<keyword evidence="4" id="KW-0472">Membrane</keyword>
<evidence type="ECO:0000313" key="6">
    <source>
        <dbReference type="EMBL" id="KAF8674009.1"/>
    </source>
</evidence>
<dbReference type="Gene3D" id="3.40.50.300">
    <property type="entry name" value="P-loop containing nucleotide triphosphate hydrolases"/>
    <property type="match status" value="1"/>
</dbReference>
<dbReference type="NCBIfam" id="TIGR00152">
    <property type="entry name" value="dephospho-CoA kinase"/>
    <property type="match status" value="1"/>
</dbReference>
<dbReference type="Pfam" id="PF01121">
    <property type="entry name" value="CoaE"/>
    <property type="match status" value="1"/>
</dbReference>
<feature type="transmembrane region" description="Helical" evidence="4">
    <location>
        <begin position="229"/>
        <end position="249"/>
    </location>
</feature>
<evidence type="ECO:0000256" key="3">
    <source>
        <dbReference type="ARBA" id="ARBA00022840"/>
    </source>
</evidence>
<dbReference type="GO" id="GO:0004140">
    <property type="term" value="F:dephospho-CoA kinase activity"/>
    <property type="evidence" value="ECO:0007669"/>
    <property type="project" value="InterPro"/>
</dbReference>
<feature type="transmembrane region" description="Helical" evidence="4">
    <location>
        <begin position="62"/>
        <end position="79"/>
    </location>
</feature>
<dbReference type="PANTHER" id="PTHR10695">
    <property type="entry name" value="DEPHOSPHO-COA KINASE-RELATED"/>
    <property type="match status" value="1"/>
</dbReference>
<feature type="transmembrane region" description="Helical" evidence="4">
    <location>
        <begin position="189"/>
        <end position="209"/>
    </location>
</feature>
<dbReference type="EMBL" id="JACYCC010000131">
    <property type="protein sequence ID" value="KAF8674009.1"/>
    <property type="molecule type" value="Genomic_DNA"/>
</dbReference>
<proteinExistence type="inferred from homology"/>
<evidence type="ECO:0000256" key="1">
    <source>
        <dbReference type="ARBA" id="ARBA00009018"/>
    </source>
</evidence>
<evidence type="ECO:0000256" key="2">
    <source>
        <dbReference type="ARBA" id="ARBA00022741"/>
    </source>
</evidence>
<dbReference type="GO" id="GO:0015937">
    <property type="term" value="P:coenzyme A biosynthetic process"/>
    <property type="evidence" value="ECO:0007669"/>
    <property type="project" value="InterPro"/>
</dbReference>
<reference evidence="6" key="1">
    <citation type="submission" date="2020-09" db="EMBL/GenBank/DDBJ databases">
        <title>Comparative genome analyses of four rice-infecting Rhizoctonia solani isolates reveal extensive enrichment of homogalacturonan modification genes.</title>
        <authorList>
            <person name="Lee D.-Y."/>
            <person name="Jeon J."/>
            <person name="Kim K.-T."/>
            <person name="Cheong K."/>
            <person name="Song H."/>
            <person name="Choi G."/>
            <person name="Ko J."/>
            <person name="Opiyo S.O."/>
            <person name="Zuo S."/>
            <person name="Madhav S."/>
            <person name="Lee Y.-H."/>
            <person name="Wang G.-L."/>
        </authorList>
    </citation>
    <scope>NUCLEOTIDE SEQUENCE</scope>
    <source>
        <strain evidence="6">AG1-IA YN-7</strain>
    </source>
</reference>
<feature type="transmembrane region" description="Helical" evidence="4">
    <location>
        <begin position="131"/>
        <end position="151"/>
    </location>
</feature>
<dbReference type="Proteomes" id="UP000650582">
    <property type="component" value="Unassembled WGS sequence"/>
</dbReference>
<dbReference type="GO" id="GO:0005737">
    <property type="term" value="C:cytoplasm"/>
    <property type="evidence" value="ECO:0007669"/>
    <property type="project" value="UniProtKB-ARBA"/>
</dbReference>
<keyword evidence="2" id="KW-0547">Nucleotide-binding</keyword>
<evidence type="ECO:0000256" key="4">
    <source>
        <dbReference type="SAM" id="Phobius"/>
    </source>
</evidence>
<dbReference type="AlphaFoldDB" id="A0A8H7H249"/>